<keyword evidence="3" id="KW-1185">Reference proteome</keyword>
<dbReference type="RefSeq" id="XP_013755473.1">
    <property type="nucleotide sequence ID" value="XM_013900019.1"/>
</dbReference>
<protein>
    <recommendedName>
        <fullName evidence="1">Serine aminopeptidase S33 domain-containing protein</fullName>
    </recommendedName>
</protein>
<dbReference type="GeneID" id="25567111"/>
<evidence type="ECO:0000313" key="2">
    <source>
        <dbReference type="EMBL" id="KNC52432.1"/>
    </source>
</evidence>
<organism evidence="2 3">
    <name type="scientific">Thecamonas trahens ATCC 50062</name>
    <dbReference type="NCBI Taxonomy" id="461836"/>
    <lineage>
        <taxon>Eukaryota</taxon>
        <taxon>Apusozoa</taxon>
        <taxon>Apusomonadida</taxon>
        <taxon>Apusomonadidae</taxon>
        <taxon>Thecamonas</taxon>
    </lineage>
</organism>
<gene>
    <name evidence="2" type="ORF">AMSG_08411</name>
</gene>
<dbReference type="eggNOG" id="KOG1552">
    <property type="taxonomic scope" value="Eukaryota"/>
</dbReference>
<reference evidence="2 3" key="1">
    <citation type="submission" date="2010-05" db="EMBL/GenBank/DDBJ databases">
        <title>The Genome Sequence of Thecamonas trahens ATCC 50062.</title>
        <authorList>
            <consortium name="The Broad Institute Genome Sequencing Platform"/>
            <person name="Russ C."/>
            <person name="Cuomo C."/>
            <person name="Shea T."/>
            <person name="Young S.K."/>
            <person name="Zeng Q."/>
            <person name="Koehrsen M."/>
            <person name="Haas B."/>
            <person name="Borodovsky M."/>
            <person name="Guigo R."/>
            <person name="Alvarado L."/>
            <person name="Berlin A."/>
            <person name="Bochicchio J."/>
            <person name="Borenstein D."/>
            <person name="Chapman S."/>
            <person name="Chen Z."/>
            <person name="Freedman E."/>
            <person name="Gellesch M."/>
            <person name="Goldberg J."/>
            <person name="Griggs A."/>
            <person name="Gujja S."/>
            <person name="Heilman E."/>
            <person name="Heiman D."/>
            <person name="Hepburn T."/>
            <person name="Howarth C."/>
            <person name="Jen D."/>
            <person name="Larson L."/>
            <person name="Mehta T."/>
            <person name="Park D."/>
            <person name="Pearson M."/>
            <person name="Roberts A."/>
            <person name="Saif S."/>
            <person name="Shenoy N."/>
            <person name="Sisk P."/>
            <person name="Stolte C."/>
            <person name="Sykes S."/>
            <person name="Thomson T."/>
            <person name="Walk T."/>
            <person name="White J."/>
            <person name="Yandava C."/>
            <person name="Burger G."/>
            <person name="Gray M.W."/>
            <person name="Holland P.W.H."/>
            <person name="King N."/>
            <person name="Lang F.B.F."/>
            <person name="Roger A.J."/>
            <person name="Ruiz-Trillo I."/>
            <person name="Lander E."/>
            <person name="Nusbaum C."/>
        </authorList>
    </citation>
    <scope>NUCLEOTIDE SEQUENCE [LARGE SCALE GENOMIC DNA]</scope>
    <source>
        <strain evidence="2 3">ATCC 50062</strain>
    </source>
</reference>
<dbReference type="InterPro" id="IPR022742">
    <property type="entry name" value="Hydrolase_4"/>
</dbReference>
<feature type="domain" description="Serine aminopeptidase S33" evidence="1">
    <location>
        <begin position="68"/>
        <end position="174"/>
    </location>
</feature>
<dbReference type="STRING" id="461836.A0A0L0DJE6"/>
<sequence length="297" mass="31283">MAMGRTRASMGGSLVSKFAFIPPTPATYRADDVRFEAIAGGSGHEISIQHVNKGYATSKRSRSSDLVAIYSHGNAEDLGLNADLITYLANVAEMEIVAYDYSGYGPLTNGQVSPNESRAYANIEAVFDYVHDVIGVPDERIVIIGRSLGTGPSCQAAIRHPSIAGLVLISPLASAIKTQLAFTVPGFDIFKNSSKISHVAAPVLIIHGTNDRVVPFAHGEQLAALAPNLYELVAVDGAGHNDLIDSMGLESYFDTIADFVRALPALNASAAAAASNSDLAAVEEVTASSSSFSSRRR</sequence>
<evidence type="ECO:0000259" key="1">
    <source>
        <dbReference type="Pfam" id="PF12146"/>
    </source>
</evidence>
<evidence type="ECO:0000313" key="3">
    <source>
        <dbReference type="Proteomes" id="UP000054408"/>
    </source>
</evidence>
<dbReference type="Gene3D" id="3.40.50.1820">
    <property type="entry name" value="alpha/beta hydrolase"/>
    <property type="match status" value="1"/>
</dbReference>
<dbReference type="OrthoDB" id="446723at2759"/>
<proteinExistence type="predicted"/>
<dbReference type="PANTHER" id="PTHR12277">
    <property type="entry name" value="ALPHA/BETA HYDROLASE DOMAIN-CONTAINING PROTEIN"/>
    <property type="match status" value="1"/>
</dbReference>
<dbReference type="SUPFAM" id="SSF53474">
    <property type="entry name" value="alpha/beta-Hydrolases"/>
    <property type="match status" value="1"/>
</dbReference>
<dbReference type="AlphaFoldDB" id="A0A0L0DJE6"/>
<dbReference type="EMBL" id="GL349472">
    <property type="protein sequence ID" value="KNC52432.1"/>
    <property type="molecule type" value="Genomic_DNA"/>
</dbReference>
<dbReference type="PANTHER" id="PTHR12277:SF81">
    <property type="entry name" value="PROTEIN ABHD13"/>
    <property type="match status" value="1"/>
</dbReference>
<dbReference type="InterPro" id="IPR029058">
    <property type="entry name" value="AB_hydrolase_fold"/>
</dbReference>
<dbReference type="Pfam" id="PF12146">
    <property type="entry name" value="Hydrolase_4"/>
    <property type="match status" value="1"/>
</dbReference>
<name>A0A0L0DJE6_THETB</name>
<dbReference type="Proteomes" id="UP000054408">
    <property type="component" value="Unassembled WGS sequence"/>
</dbReference>
<accession>A0A0L0DJE6</accession>
<dbReference type="OMA" id="TGQASEC"/>